<keyword evidence="6 10" id="KW-0472">Membrane</keyword>
<gene>
    <name evidence="12" type="ORF">M409DRAFT_62556</name>
</gene>
<keyword evidence="7" id="KW-0325">Glycoprotein</keyword>
<evidence type="ECO:0000313" key="12">
    <source>
        <dbReference type="EMBL" id="KAF2172898.1"/>
    </source>
</evidence>
<feature type="compositionally biased region" description="Polar residues" evidence="9">
    <location>
        <begin position="27"/>
        <end position="54"/>
    </location>
</feature>
<dbReference type="InterPro" id="IPR000757">
    <property type="entry name" value="Beta-glucanase-like"/>
</dbReference>
<evidence type="ECO:0000256" key="9">
    <source>
        <dbReference type="SAM" id="MobiDB-lite"/>
    </source>
</evidence>
<organism evidence="12 13">
    <name type="scientific">Zasmidium cellare ATCC 36951</name>
    <dbReference type="NCBI Taxonomy" id="1080233"/>
    <lineage>
        <taxon>Eukaryota</taxon>
        <taxon>Fungi</taxon>
        <taxon>Dikarya</taxon>
        <taxon>Ascomycota</taxon>
        <taxon>Pezizomycotina</taxon>
        <taxon>Dothideomycetes</taxon>
        <taxon>Dothideomycetidae</taxon>
        <taxon>Mycosphaerellales</taxon>
        <taxon>Mycosphaerellaceae</taxon>
        <taxon>Zasmidium</taxon>
    </lineage>
</organism>
<keyword evidence="12" id="KW-0378">Hydrolase</keyword>
<dbReference type="RefSeq" id="XP_033673787.1">
    <property type="nucleotide sequence ID" value="XM_033815228.1"/>
</dbReference>
<proteinExistence type="inferred from homology"/>
<dbReference type="AlphaFoldDB" id="A0A6A6D378"/>
<protein>
    <submittedName>
        <fullName evidence="12">Glycoside hydrolase family 16 protein</fullName>
    </submittedName>
</protein>
<evidence type="ECO:0000259" key="11">
    <source>
        <dbReference type="PROSITE" id="PS51762"/>
    </source>
</evidence>
<feature type="compositionally biased region" description="Polar residues" evidence="9">
    <location>
        <begin position="66"/>
        <end position="76"/>
    </location>
</feature>
<dbReference type="PANTHER" id="PTHR31361:SF1">
    <property type="entry name" value="BETA-GLUCAN SYNTHESIS-ASSOCIATED PROTEIN KRE6-RELATED"/>
    <property type="match status" value="1"/>
</dbReference>
<evidence type="ECO:0000256" key="6">
    <source>
        <dbReference type="ARBA" id="ARBA00023136"/>
    </source>
</evidence>
<dbReference type="EMBL" id="ML993580">
    <property type="protein sequence ID" value="KAF2172898.1"/>
    <property type="molecule type" value="Genomic_DNA"/>
</dbReference>
<feature type="domain" description="GH16" evidence="11">
    <location>
        <begin position="276"/>
        <end position="624"/>
    </location>
</feature>
<dbReference type="GO" id="GO:0005789">
    <property type="term" value="C:endoplasmic reticulum membrane"/>
    <property type="evidence" value="ECO:0007669"/>
    <property type="project" value="TreeGrafter"/>
</dbReference>
<evidence type="ECO:0000256" key="10">
    <source>
        <dbReference type="SAM" id="Phobius"/>
    </source>
</evidence>
<evidence type="ECO:0000313" key="13">
    <source>
        <dbReference type="Proteomes" id="UP000799537"/>
    </source>
</evidence>
<keyword evidence="13" id="KW-1185">Reference proteome</keyword>
<dbReference type="Proteomes" id="UP000799537">
    <property type="component" value="Unassembled WGS sequence"/>
</dbReference>
<keyword evidence="8" id="KW-0961">Cell wall biogenesis/degradation</keyword>
<dbReference type="GO" id="GO:0006078">
    <property type="term" value="P:(1-&gt;6)-beta-D-glucan biosynthetic process"/>
    <property type="evidence" value="ECO:0007669"/>
    <property type="project" value="TreeGrafter"/>
</dbReference>
<evidence type="ECO:0000256" key="2">
    <source>
        <dbReference type="ARBA" id="ARBA00010962"/>
    </source>
</evidence>
<evidence type="ECO:0000256" key="1">
    <source>
        <dbReference type="ARBA" id="ARBA00004606"/>
    </source>
</evidence>
<feature type="transmembrane region" description="Helical" evidence="10">
    <location>
        <begin position="208"/>
        <end position="228"/>
    </location>
</feature>
<dbReference type="GeneID" id="54568500"/>
<name>A0A6A6D378_ZASCE</name>
<reference evidence="12" key="1">
    <citation type="journal article" date="2020" name="Stud. Mycol.">
        <title>101 Dothideomycetes genomes: a test case for predicting lifestyles and emergence of pathogens.</title>
        <authorList>
            <person name="Haridas S."/>
            <person name="Albert R."/>
            <person name="Binder M."/>
            <person name="Bloem J."/>
            <person name="Labutti K."/>
            <person name="Salamov A."/>
            <person name="Andreopoulos B."/>
            <person name="Baker S."/>
            <person name="Barry K."/>
            <person name="Bills G."/>
            <person name="Bluhm B."/>
            <person name="Cannon C."/>
            <person name="Castanera R."/>
            <person name="Culley D."/>
            <person name="Daum C."/>
            <person name="Ezra D."/>
            <person name="Gonzalez J."/>
            <person name="Henrissat B."/>
            <person name="Kuo A."/>
            <person name="Liang C."/>
            <person name="Lipzen A."/>
            <person name="Lutzoni F."/>
            <person name="Magnuson J."/>
            <person name="Mondo S."/>
            <person name="Nolan M."/>
            <person name="Ohm R."/>
            <person name="Pangilinan J."/>
            <person name="Park H.-J."/>
            <person name="Ramirez L."/>
            <person name="Alfaro M."/>
            <person name="Sun H."/>
            <person name="Tritt A."/>
            <person name="Yoshinaga Y."/>
            <person name="Zwiers L.-H."/>
            <person name="Turgeon B."/>
            <person name="Goodwin S."/>
            <person name="Spatafora J."/>
            <person name="Crous P."/>
            <person name="Grigoriev I."/>
        </authorList>
    </citation>
    <scope>NUCLEOTIDE SEQUENCE</scope>
    <source>
        <strain evidence="12">ATCC 36951</strain>
    </source>
</reference>
<dbReference type="PROSITE" id="PS51762">
    <property type="entry name" value="GH16_2"/>
    <property type="match status" value="1"/>
</dbReference>
<sequence>MDSDSPPQRHNPPHIRLNSGSDDLLQMASSGTDSESRPQAQRQTSARSLTNPTRPGTAPSIRAAPSATSLYSSQAPAESAELLLPPRKSKTRRFRDEDSPMRSPVGSEMNSRRTSWSSESAGSRDSRYGGPFVSPFDDSRAPSRAGSDDEGVNTQTVSEKYNILPSAGLLLFPEDVEKDDYLHNPDPNDKDGRLNCADLFSKRGIVNVGGLALITIGILILFIGYPILTYVQDAINPGGDSCTSNPDCISQDTALLKNLRKSLIDPDTPDSVKTRTGDNGNKQQLVFSDEFNEAGRTFYDGDDPYFQGMDFWYGVTQDLEWYDPDAISTSGGTLNLRFDAFQNHNLNYRSGMLQSWNKLCFKGGYLEASISLPGRGDIVGFWPGFWAMGNLGRPGYAATTDGMWPYSYHDVCDAGITPNQSDPDGLNYLPGMRLPACTCQNGDHPSPGNSRSAPEIDAIEAQVEYLDPPIGRAVGGASQSFQVAPFDVFWQPQGDWMEIYDYSVVQANNYQGGPFQEAVSAVAALNNDWYDGNAYQIYAFEYEPGADGYITWYVGADKTWKVTGNAVGPNGNIGQRVIPEEPMAIIANFGMSTSFSTVNFTGIGPLLPATMRIDYIRIYQNDGDEMTCDPQGYPTTEYIENHPEPYANFNLTQWSAAGYDFPQNSFMHSCTAENYNGNKDSNKAKKSKRSSRSAPSDKTSWLPWS</sequence>
<dbReference type="GO" id="GO:0015926">
    <property type="term" value="F:glucosidase activity"/>
    <property type="evidence" value="ECO:0007669"/>
    <property type="project" value="TreeGrafter"/>
</dbReference>
<accession>A0A6A6D378</accession>
<dbReference type="OrthoDB" id="412647at2759"/>
<evidence type="ECO:0000256" key="7">
    <source>
        <dbReference type="ARBA" id="ARBA00023180"/>
    </source>
</evidence>
<dbReference type="InterPro" id="IPR013320">
    <property type="entry name" value="ConA-like_dom_sf"/>
</dbReference>
<dbReference type="PANTHER" id="PTHR31361">
    <property type="entry name" value="BETA-GLUCAN SYNTHESIS-ASSOCIATED PROTEIN KRE6-RELATED"/>
    <property type="match status" value="1"/>
</dbReference>
<feature type="region of interest" description="Disordered" evidence="9">
    <location>
        <begin position="1"/>
        <end position="157"/>
    </location>
</feature>
<evidence type="ECO:0000256" key="4">
    <source>
        <dbReference type="ARBA" id="ARBA00022968"/>
    </source>
</evidence>
<dbReference type="GO" id="GO:0005886">
    <property type="term" value="C:plasma membrane"/>
    <property type="evidence" value="ECO:0007669"/>
    <property type="project" value="TreeGrafter"/>
</dbReference>
<feature type="compositionally biased region" description="Polar residues" evidence="9">
    <location>
        <begin position="108"/>
        <end position="121"/>
    </location>
</feature>
<dbReference type="GO" id="GO:0031505">
    <property type="term" value="P:fungal-type cell wall organization"/>
    <property type="evidence" value="ECO:0007669"/>
    <property type="project" value="TreeGrafter"/>
</dbReference>
<keyword evidence="3 10" id="KW-0812">Transmembrane</keyword>
<keyword evidence="5 10" id="KW-1133">Transmembrane helix</keyword>
<dbReference type="SUPFAM" id="SSF49899">
    <property type="entry name" value="Concanavalin A-like lectins/glucanases"/>
    <property type="match status" value="1"/>
</dbReference>
<dbReference type="Gene3D" id="2.60.120.200">
    <property type="match status" value="2"/>
</dbReference>
<keyword evidence="4" id="KW-0735">Signal-anchor</keyword>
<evidence type="ECO:0000256" key="5">
    <source>
        <dbReference type="ARBA" id="ARBA00022989"/>
    </source>
</evidence>
<feature type="region of interest" description="Disordered" evidence="9">
    <location>
        <begin position="676"/>
        <end position="705"/>
    </location>
</feature>
<evidence type="ECO:0000256" key="3">
    <source>
        <dbReference type="ARBA" id="ARBA00022692"/>
    </source>
</evidence>
<dbReference type="CDD" id="cd02180">
    <property type="entry name" value="GH16_fungal_KRE6_glucanase"/>
    <property type="match status" value="1"/>
</dbReference>
<comment type="similarity">
    <text evidence="2">Belongs to the SKN1/KRE6 family.</text>
</comment>
<evidence type="ECO:0000256" key="8">
    <source>
        <dbReference type="ARBA" id="ARBA00023316"/>
    </source>
</evidence>
<dbReference type="InterPro" id="IPR005629">
    <property type="entry name" value="Skn1/Kre6/Sbg1"/>
</dbReference>
<dbReference type="Pfam" id="PF03935">
    <property type="entry name" value="SKN1_KRE6_Sbg1"/>
    <property type="match status" value="1"/>
</dbReference>
<comment type="subcellular location">
    <subcellularLocation>
        <location evidence="1">Membrane</location>
        <topology evidence="1">Single-pass type II membrane protein</topology>
    </subcellularLocation>
</comment>